<name>A0A4U8Z807_METTU</name>
<evidence type="ECO:0000313" key="2">
    <source>
        <dbReference type="Proteomes" id="UP000294360"/>
    </source>
</evidence>
<proteinExistence type="predicted"/>
<sequence>MRQIYQAAGRTSMAASGGEPADDAAYAFCLGDVVIRIRLRDGRSLSGKMRSFSRLDHRRESGAVTVMSAESGLVDIPFHEISEFRIPARW</sequence>
<gene>
    <name evidence="1" type="ORF">MTUNDRAET4_0238</name>
</gene>
<dbReference type="KEGG" id="mtun:MTUNDRAET4_0238.1"/>
<dbReference type="Proteomes" id="UP000294360">
    <property type="component" value="Plasmid 2"/>
</dbReference>
<organism evidence="1 2">
    <name type="scientific">Methylocella tundrae</name>
    <dbReference type="NCBI Taxonomy" id="227605"/>
    <lineage>
        <taxon>Bacteria</taxon>
        <taxon>Pseudomonadati</taxon>
        <taxon>Pseudomonadota</taxon>
        <taxon>Alphaproteobacteria</taxon>
        <taxon>Hyphomicrobiales</taxon>
        <taxon>Beijerinckiaceae</taxon>
        <taxon>Methylocella</taxon>
    </lineage>
</organism>
<reference evidence="1 2" key="1">
    <citation type="submission" date="2019-03" db="EMBL/GenBank/DDBJ databases">
        <authorList>
            <person name="Kox A.R. M."/>
        </authorList>
    </citation>
    <scope>NUCLEOTIDE SEQUENCE [LARGE SCALE GENOMIC DNA]</scope>
    <source>
        <strain evidence="1">MTUNDRAET4 annotated genome</strain>
        <plasmid evidence="2">2</plasmid>
    </source>
</reference>
<dbReference type="RefSeq" id="WP_134493019.1">
    <property type="nucleotide sequence ID" value="NZ_CP139088.1"/>
</dbReference>
<evidence type="ECO:0000313" key="1">
    <source>
        <dbReference type="EMBL" id="VFU16588.1"/>
    </source>
</evidence>
<dbReference type="EMBL" id="LR536451">
    <property type="protein sequence ID" value="VFU16588.1"/>
    <property type="molecule type" value="Genomic_DNA"/>
</dbReference>
<protein>
    <submittedName>
        <fullName evidence="1">Uncharacterized protein</fullName>
    </submittedName>
</protein>
<keyword evidence="1" id="KW-0614">Plasmid</keyword>
<accession>A0A4U8Z807</accession>
<geneLocation type="plasmid" evidence="1 2">
    <name>2</name>
</geneLocation>
<dbReference type="AlphaFoldDB" id="A0A4U8Z807"/>